<dbReference type="SMART" id="SM00670">
    <property type="entry name" value="PINc"/>
    <property type="match status" value="1"/>
</dbReference>
<gene>
    <name evidence="2" type="ORF">LzC2_22460</name>
</gene>
<dbReference type="NCBIfam" id="TIGR00305">
    <property type="entry name" value="putative toxin-antitoxin system toxin component, PIN family"/>
    <property type="match status" value="1"/>
</dbReference>
<dbReference type="PANTHER" id="PTHR34610:SF3">
    <property type="entry name" value="SSL7007 PROTEIN"/>
    <property type="match status" value="1"/>
</dbReference>
<proteinExistence type="predicted"/>
<dbReference type="EMBL" id="WTPX01000064">
    <property type="protein sequence ID" value="NNJ26166.1"/>
    <property type="molecule type" value="Genomic_DNA"/>
</dbReference>
<name>A0ABX1VFG3_9PLAN</name>
<sequence>MRSLVLDTNLLVGAAYAPTSASGRLLDAITDGRMRWAVSPAVFEEYRFIVPRAVRRPGGIRRVQAALRRAEPAFPTAAQDAAARGVSEDPDDDKFLALATAAGVDVLLSNDHHLLDVREYAGVPIHRPGDWLRGRLLRDED</sequence>
<dbReference type="InterPro" id="IPR002850">
    <property type="entry name" value="PIN_toxin-like"/>
</dbReference>
<dbReference type="SUPFAM" id="SSF88723">
    <property type="entry name" value="PIN domain-like"/>
    <property type="match status" value="1"/>
</dbReference>
<dbReference type="Proteomes" id="UP000609651">
    <property type="component" value="Unassembled WGS sequence"/>
</dbReference>
<reference evidence="2 3" key="1">
    <citation type="journal article" date="2020" name="Syst. Appl. Microbiol.">
        <title>Alienimonas chondri sp. nov., a novel planctomycete isolated from the biofilm of the red alga Chondrus crispus.</title>
        <authorList>
            <person name="Vitorino I."/>
            <person name="Albuquerque L."/>
            <person name="Wiegand S."/>
            <person name="Kallscheuer N."/>
            <person name="da Costa M.S."/>
            <person name="Lobo-da-Cunha A."/>
            <person name="Jogler C."/>
            <person name="Lage O.M."/>
        </authorList>
    </citation>
    <scope>NUCLEOTIDE SEQUENCE [LARGE SCALE GENOMIC DNA]</scope>
    <source>
        <strain evidence="2 3">LzC2</strain>
    </source>
</reference>
<keyword evidence="3" id="KW-1185">Reference proteome</keyword>
<comment type="caution">
    <text evidence="2">The sequence shown here is derived from an EMBL/GenBank/DDBJ whole genome shotgun (WGS) entry which is preliminary data.</text>
</comment>
<accession>A0ABX1VFG3</accession>
<protein>
    <recommendedName>
        <fullName evidence="1">PIN domain-containing protein</fullName>
    </recommendedName>
</protein>
<dbReference type="PANTHER" id="PTHR34610">
    <property type="entry name" value="SSL7007 PROTEIN"/>
    <property type="match status" value="1"/>
</dbReference>
<evidence type="ECO:0000313" key="2">
    <source>
        <dbReference type="EMBL" id="NNJ26166.1"/>
    </source>
</evidence>
<dbReference type="Pfam" id="PF13470">
    <property type="entry name" value="PIN_3"/>
    <property type="match status" value="1"/>
</dbReference>
<dbReference type="InterPro" id="IPR029060">
    <property type="entry name" value="PIN-like_dom_sf"/>
</dbReference>
<dbReference type="RefSeq" id="WP_171186920.1">
    <property type="nucleotide sequence ID" value="NZ_WTPX01000064.1"/>
</dbReference>
<evidence type="ECO:0000313" key="3">
    <source>
        <dbReference type="Proteomes" id="UP000609651"/>
    </source>
</evidence>
<feature type="domain" description="PIN" evidence="1">
    <location>
        <begin position="2"/>
        <end position="116"/>
    </location>
</feature>
<organism evidence="2 3">
    <name type="scientific">Alienimonas chondri</name>
    <dbReference type="NCBI Taxonomy" id="2681879"/>
    <lineage>
        <taxon>Bacteria</taxon>
        <taxon>Pseudomonadati</taxon>
        <taxon>Planctomycetota</taxon>
        <taxon>Planctomycetia</taxon>
        <taxon>Planctomycetales</taxon>
        <taxon>Planctomycetaceae</taxon>
        <taxon>Alienimonas</taxon>
    </lineage>
</organism>
<dbReference type="InterPro" id="IPR002716">
    <property type="entry name" value="PIN_dom"/>
</dbReference>
<evidence type="ECO:0000259" key="1">
    <source>
        <dbReference type="SMART" id="SM00670"/>
    </source>
</evidence>